<feature type="transmembrane region" description="Helical" evidence="1">
    <location>
        <begin position="72"/>
        <end position="92"/>
    </location>
</feature>
<sequence>MRRVAGAVFVLWALGLVQTLIPFQANGERVWVLDPDQEIGILTWVSILGHFAAAILLFLNGQAAMDLGKPKASLWFVLAMLFVALSFDEFYGLHERFSVHFREQIDGTGLLFFAWALPAGLLSLAGLILLMPFLQSLGRRTSSLMIASALLFLSGAVGVEMISGSVMEEAGLNGQGYRLLTSLEEGLELSGILLFIHALFDHRDRTPR</sequence>
<keyword evidence="3" id="KW-1185">Reference proteome</keyword>
<evidence type="ECO:0000313" key="3">
    <source>
        <dbReference type="Proteomes" id="UP000305887"/>
    </source>
</evidence>
<dbReference type="AlphaFoldDB" id="A0A5C4MUN0"/>
<gene>
    <name evidence="2" type="ORF">FHG66_14635</name>
</gene>
<name>A0A5C4MUN0_9RHOB</name>
<feature type="transmembrane region" description="Helical" evidence="1">
    <location>
        <begin position="39"/>
        <end position="60"/>
    </location>
</feature>
<accession>A0A5C4MUN0</accession>
<comment type="caution">
    <text evidence="2">The sequence shown here is derived from an EMBL/GenBank/DDBJ whole genome shotgun (WGS) entry which is preliminary data.</text>
</comment>
<keyword evidence="1" id="KW-0812">Transmembrane</keyword>
<keyword evidence="1" id="KW-0472">Membrane</keyword>
<dbReference type="EMBL" id="VDFU01000018">
    <property type="protein sequence ID" value="TNC48351.1"/>
    <property type="molecule type" value="Genomic_DNA"/>
</dbReference>
<feature type="transmembrane region" description="Helical" evidence="1">
    <location>
        <begin position="146"/>
        <end position="167"/>
    </location>
</feature>
<proteinExistence type="predicted"/>
<reference evidence="2 3" key="1">
    <citation type="submission" date="2019-06" db="EMBL/GenBank/DDBJ databases">
        <title>YIM 131921 draft genome.</title>
        <authorList>
            <person name="Jiang L."/>
        </authorList>
    </citation>
    <scope>NUCLEOTIDE SEQUENCE [LARGE SCALE GENOMIC DNA]</scope>
    <source>
        <strain evidence="2 3">YIM 131921</strain>
    </source>
</reference>
<feature type="transmembrane region" description="Helical" evidence="1">
    <location>
        <begin position="112"/>
        <end position="134"/>
    </location>
</feature>
<evidence type="ECO:0000313" key="2">
    <source>
        <dbReference type="EMBL" id="TNC48351.1"/>
    </source>
</evidence>
<keyword evidence="1" id="KW-1133">Transmembrane helix</keyword>
<dbReference type="Proteomes" id="UP000305887">
    <property type="component" value="Unassembled WGS sequence"/>
</dbReference>
<dbReference type="RefSeq" id="WP_139077805.1">
    <property type="nucleotide sequence ID" value="NZ_VDFU01000018.1"/>
</dbReference>
<dbReference type="OrthoDB" id="7768412at2"/>
<organism evidence="2 3">
    <name type="scientific">Rubellimicrobium rubrum</name>
    <dbReference type="NCBI Taxonomy" id="2585369"/>
    <lineage>
        <taxon>Bacteria</taxon>
        <taxon>Pseudomonadati</taxon>
        <taxon>Pseudomonadota</taxon>
        <taxon>Alphaproteobacteria</taxon>
        <taxon>Rhodobacterales</taxon>
        <taxon>Roseobacteraceae</taxon>
        <taxon>Rubellimicrobium</taxon>
    </lineage>
</organism>
<evidence type="ECO:0000256" key="1">
    <source>
        <dbReference type="SAM" id="Phobius"/>
    </source>
</evidence>
<protein>
    <submittedName>
        <fullName evidence="2">Uncharacterized protein</fullName>
    </submittedName>
</protein>